<gene>
    <name evidence="1" type="ORF">AWC27_19495</name>
</gene>
<organism evidence="1 2">
    <name type="scientific">Mycobacterium szulgai</name>
    <dbReference type="NCBI Taxonomy" id="1787"/>
    <lineage>
        <taxon>Bacteria</taxon>
        <taxon>Bacillati</taxon>
        <taxon>Actinomycetota</taxon>
        <taxon>Actinomycetes</taxon>
        <taxon>Mycobacteriales</taxon>
        <taxon>Mycobacteriaceae</taxon>
        <taxon>Mycobacterium</taxon>
    </lineage>
</organism>
<name>A0A1X2FA70_MYCSZ</name>
<proteinExistence type="predicted"/>
<evidence type="ECO:0000313" key="1">
    <source>
        <dbReference type="EMBL" id="ORX15307.1"/>
    </source>
</evidence>
<reference evidence="1 2" key="1">
    <citation type="submission" date="2016-01" db="EMBL/GenBank/DDBJ databases">
        <title>The new phylogeny of the genus Mycobacterium.</title>
        <authorList>
            <person name="Tarcisio F."/>
            <person name="Conor M."/>
            <person name="Antonella G."/>
            <person name="Elisabetta G."/>
            <person name="Giulia F.S."/>
            <person name="Sara T."/>
            <person name="Anna F."/>
            <person name="Clotilde B."/>
            <person name="Roberto B."/>
            <person name="Veronica D.S."/>
            <person name="Fabio R."/>
            <person name="Monica P."/>
            <person name="Olivier J."/>
            <person name="Enrico T."/>
            <person name="Nicola S."/>
        </authorList>
    </citation>
    <scope>NUCLEOTIDE SEQUENCE [LARGE SCALE GENOMIC DNA]</scope>
    <source>
        <strain evidence="1 2">DSM 44166</strain>
    </source>
</reference>
<protein>
    <submittedName>
        <fullName evidence="1">Uncharacterized protein</fullName>
    </submittedName>
</protein>
<accession>A0A1X2FA70</accession>
<dbReference type="RefSeq" id="WP_085669403.1">
    <property type="nucleotide sequence ID" value="NZ_LQPW01000017.1"/>
</dbReference>
<comment type="caution">
    <text evidence="1">The sequence shown here is derived from an EMBL/GenBank/DDBJ whole genome shotgun (WGS) entry which is preliminary data.</text>
</comment>
<keyword evidence="2" id="KW-1185">Reference proteome</keyword>
<sequence length="643" mass="69993">MSAPTGGSSRSDSPEKVWQTLAPLLSAPGRRSIRVYENEIGKFSRAAKLTKRLPHLPAATYLYTPKARTHLLALDFDDSRGGRAAVDADLATAAEWITRCGGVIVTDHSPTGAHLWCPLAVGTTASFDEMNHLVQMLAARLPTLDKTPNTNAESGCLSVPGTPAKQGGYRQLDGPLDAAVDAFTTRSAPTLLPRLYELLGALKPRPTPVHAAANSRSATTPADYCTGDGADQRLATHWIRDDPLHPDLIQYAQYGTMPTGQRQWDSHSEARMAVLTAAIARGHSRASITALSAPGGPWHHGLGQAYSRYRHHAHTALDRDFTKALNWICNNLLKHRHPQHKTKNSQGGLKGTGPCGPSSLRTWLATALHWADIEFKGKRYRWTVHSVLQSLASNADRAGKQINGVWVIGVGGRNLSLGTGLLSEDAVWRVLRDIRDRPGAPLILTRRGVGVEADTYALTKPSQIRPPRAAIQRVRIEPVHDAWSVLGHHLRRIYELVAYHGLTNRADLYAAAAVSNSAGDEALSTLNIAGLLIKTGRGTVATGPTSLDSLADAHHTDVLREDRITRYRAERDQWHAWLEDRYNVHDQARMDAIMLAMPVEPSNVKSTLWDIALANGPPDELVADDNAIELVLTMLGGRILTPG</sequence>
<evidence type="ECO:0000313" key="2">
    <source>
        <dbReference type="Proteomes" id="UP000193317"/>
    </source>
</evidence>
<dbReference type="Proteomes" id="UP000193317">
    <property type="component" value="Unassembled WGS sequence"/>
</dbReference>
<dbReference type="EMBL" id="LQPW01000017">
    <property type="protein sequence ID" value="ORX15307.1"/>
    <property type="molecule type" value="Genomic_DNA"/>
</dbReference>
<dbReference type="AlphaFoldDB" id="A0A1X2FA70"/>
<dbReference type="OrthoDB" id="3654095at2"/>